<gene>
    <name evidence="2" type="ORF">A2154_02895</name>
</gene>
<name>A0A1F5Z8X8_9BACT</name>
<organism evidence="2 3">
    <name type="scientific">Candidatus Gottesmanbacteria bacterium RBG_16_43_7</name>
    <dbReference type="NCBI Taxonomy" id="1798373"/>
    <lineage>
        <taxon>Bacteria</taxon>
        <taxon>Candidatus Gottesmaniibacteriota</taxon>
    </lineage>
</organism>
<sequence>MSNYIFIGNIPFEIDEGTLSDFIRHTGTKPVSVRVMRDTYSGRSRGFGFAAFENEQEAQIASQALHRQPIMDRLLVVNRSILYPQARI</sequence>
<evidence type="ECO:0000313" key="3">
    <source>
        <dbReference type="Proteomes" id="UP000176854"/>
    </source>
</evidence>
<dbReference type="SMART" id="SM00360">
    <property type="entry name" value="RRM"/>
    <property type="match status" value="1"/>
</dbReference>
<evidence type="ECO:0000259" key="1">
    <source>
        <dbReference type="PROSITE" id="PS50102"/>
    </source>
</evidence>
<dbReference type="PANTHER" id="PTHR15241:SF304">
    <property type="entry name" value="RRM DOMAIN-CONTAINING PROTEIN"/>
    <property type="match status" value="1"/>
</dbReference>
<evidence type="ECO:0000313" key="2">
    <source>
        <dbReference type="EMBL" id="OGG08906.1"/>
    </source>
</evidence>
<dbReference type="SUPFAM" id="SSF54928">
    <property type="entry name" value="RNA-binding domain, RBD"/>
    <property type="match status" value="1"/>
</dbReference>
<dbReference type="InterPro" id="IPR000504">
    <property type="entry name" value="RRM_dom"/>
</dbReference>
<dbReference type="AlphaFoldDB" id="A0A1F5Z8X8"/>
<dbReference type="Proteomes" id="UP000176854">
    <property type="component" value="Unassembled WGS sequence"/>
</dbReference>
<accession>A0A1F5Z8X8</accession>
<proteinExistence type="predicted"/>
<dbReference type="PROSITE" id="PS50102">
    <property type="entry name" value="RRM"/>
    <property type="match status" value="1"/>
</dbReference>
<dbReference type="PANTHER" id="PTHR15241">
    <property type="entry name" value="TRANSFORMER-2-RELATED"/>
    <property type="match status" value="1"/>
</dbReference>
<dbReference type="GO" id="GO:0003723">
    <property type="term" value="F:RNA binding"/>
    <property type="evidence" value="ECO:0007669"/>
    <property type="project" value="InterPro"/>
</dbReference>
<dbReference type="Gene3D" id="3.30.70.330">
    <property type="match status" value="1"/>
</dbReference>
<dbReference type="InterPro" id="IPR012677">
    <property type="entry name" value="Nucleotide-bd_a/b_plait_sf"/>
</dbReference>
<dbReference type="Pfam" id="PF00076">
    <property type="entry name" value="RRM_1"/>
    <property type="match status" value="1"/>
</dbReference>
<dbReference type="InterPro" id="IPR035979">
    <property type="entry name" value="RBD_domain_sf"/>
</dbReference>
<dbReference type="STRING" id="1798373.A2154_02895"/>
<reference evidence="2 3" key="1">
    <citation type="journal article" date="2016" name="Nat. Commun.">
        <title>Thousands of microbial genomes shed light on interconnected biogeochemical processes in an aquifer system.</title>
        <authorList>
            <person name="Anantharaman K."/>
            <person name="Brown C.T."/>
            <person name="Hug L.A."/>
            <person name="Sharon I."/>
            <person name="Castelle C.J."/>
            <person name="Probst A.J."/>
            <person name="Thomas B.C."/>
            <person name="Singh A."/>
            <person name="Wilkins M.J."/>
            <person name="Karaoz U."/>
            <person name="Brodie E.L."/>
            <person name="Williams K.H."/>
            <person name="Hubbard S.S."/>
            <person name="Banfield J.F."/>
        </authorList>
    </citation>
    <scope>NUCLEOTIDE SEQUENCE [LARGE SCALE GENOMIC DNA]</scope>
</reference>
<protein>
    <recommendedName>
        <fullName evidence="1">RRM domain-containing protein</fullName>
    </recommendedName>
</protein>
<feature type="domain" description="RRM" evidence="1">
    <location>
        <begin position="3"/>
        <end position="82"/>
    </location>
</feature>
<comment type="caution">
    <text evidence="2">The sequence shown here is derived from an EMBL/GenBank/DDBJ whole genome shotgun (WGS) entry which is preliminary data.</text>
</comment>
<dbReference type="EMBL" id="MFJC01000039">
    <property type="protein sequence ID" value="OGG08906.1"/>
    <property type="molecule type" value="Genomic_DNA"/>
</dbReference>